<name>A0A150L8X2_9BACI</name>
<dbReference type="CDD" id="cd00555">
    <property type="entry name" value="Maf"/>
    <property type="match status" value="1"/>
</dbReference>
<dbReference type="SUPFAM" id="SSF52972">
    <property type="entry name" value="ITPase-like"/>
    <property type="match status" value="1"/>
</dbReference>
<dbReference type="InterPro" id="IPR003697">
    <property type="entry name" value="Maf-like"/>
</dbReference>
<comment type="catalytic activity">
    <reaction evidence="3">
        <text>UTP + H2O = UMP + diphosphate + H(+)</text>
        <dbReference type="Rhea" id="RHEA:29395"/>
        <dbReference type="ChEBI" id="CHEBI:15377"/>
        <dbReference type="ChEBI" id="CHEBI:15378"/>
        <dbReference type="ChEBI" id="CHEBI:33019"/>
        <dbReference type="ChEBI" id="CHEBI:46398"/>
        <dbReference type="ChEBI" id="CHEBI:57865"/>
        <dbReference type="EC" id="3.6.1.9"/>
    </reaction>
</comment>
<sequence length="196" mass="21220">MDRVTLILASASPRRKELIRQLGLPVEFAVNNADECVQGNLPPEQVVERLAERKARAAYEVIGPRENAVVVAGDTVVVYGGEILGKPKDEDDAFRMLRLLQGKTHAVYSGISCIACADGKVLTGHSRTLVTMKPLSDAQIRRYIRTGEPMDKAGAYAIQGLGSAIVEKIEGDYFTVVGLPLTMLADMLAQLGVRVL</sequence>
<comment type="subcellular location">
    <subcellularLocation>
        <location evidence="3">Cytoplasm</location>
    </subcellularLocation>
</comment>
<dbReference type="AlphaFoldDB" id="A0A150L8X2"/>
<dbReference type="InterPro" id="IPR029001">
    <property type="entry name" value="ITPase-like_fam"/>
</dbReference>
<gene>
    <name evidence="4" type="ORF">B4135_0426</name>
</gene>
<dbReference type="Pfam" id="PF02545">
    <property type="entry name" value="Maf"/>
    <property type="match status" value="1"/>
</dbReference>
<comment type="function">
    <text evidence="3">Nucleoside triphosphate pyrophosphatase that hydrolyzes dTTP and UTP. May have a dual role in cell division arrest and in preventing the incorporation of modified nucleotides into cellular nucleic acids.</text>
</comment>
<dbReference type="GO" id="GO:0036218">
    <property type="term" value="F:dTTP diphosphatase activity"/>
    <property type="evidence" value="ECO:0007669"/>
    <property type="project" value="RHEA"/>
</dbReference>
<dbReference type="PANTHER" id="PTHR43213:SF5">
    <property type="entry name" value="BIFUNCTIONAL DTTP_UTP PYROPHOSPHATASE_METHYLTRANSFERASE PROTEIN-RELATED"/>
    <property type="match status" value="1"/>
</dbReference>
<evidence type="ECO:0000256" key="2">
    <source>
        <dbReference type="ARBA" id="ARBA00022801"/>
    </source>
</evidence>
<keyword evidence="2 3" id="KW-0378">Hydrolase</keyword>
<comment type="similarity">
    <text evidence="3">Belongs to the Maf family. YhdE subfamily.</text>
</comment>
<dbReference type="OrthoDB" id="9807767at2"/>
<organism evidence="4 5">
    <name type="scientific">Caldibacillus debilis</name>
    <dbReference type="NCBI Taxonomy" id="301148"/>
    <lineage>
        <taxon>Bacteria</taxon>
        <taxon>Bacillati</taxon>
        <taxon>Bacillota</taxon>
        <taxon>Bacilli</taxon>
        <taxon>Bacillales</taxon>
        <taxon>Bacillaceae</taxon>
        <taxon>Caldibacillus</taxon>
    </lineage>
</organism>
<dbReference type="Gene3D" id="3.90.950.10">
    <property type="match status" value="1"/>
</dbReference>
<protein>
    <recommendedName>
        <fullName evidence="3">dTTP/UTP pyrophosphatase</fullName>
        <shortName evidence="3">dTTPase/UTPase</shortName>
        <ecNumber evidence="3">3.6.1.9</ecNumber>
    </recommendedName>
    <alternativeName>
        <fullName evidence="3">Nucleoside triphosphate pyrophosphatase</fullName>
    </alternativeName>
    <alternativeName>
        <fullName evidence="3">Nucleotide pyrophosphatase</fullName>
        <shortName evidence="3">Nucleotide PPase</shortName>
    </alternativeName>
</protein>
<comment type="cofactor">
    <cofactor evidence="1 3">
        <name>a divalent metal cation</name>
        <dbReference type="ChEBI" id="CHEBI:60240"/>
    </cofactor>
</comment>
<keyword evidence="3" id="KW-0963">Cytoplasm</keyword>
<dbReference type="Proteomes" id="UP000075683">
    <property type="component" value="Unassembled WGS sequence"/>
</dbReference>
<dbReference type="GO" id="GO:0009117">
    <property type="term" value="P:nucleotide metabolic process"/>
    <property type="evidence" value="ECO:0007669"/>
    <property type="project" value="UniProtKB-KW"/>
</dbReference>
<dbReference type="HAMAP" id="MF_00528">
    <property type="entry name" value="Maf"/>
    <property type="match status" value="1"/>
</dbReference>
<comment type="caution">
    <text evidence="4">The sequence shown here is derived from an EMBL/GenBank/DDBJ whole genome shotgun (WGS) entry which is preliminary data.</text>
</comment>
<feature type="site" description="Important for substrate specificity" evidence="3">
    <location>
        <position position="75"/>
    </location>
</feature>
<comment type="catalytic activity">
    <reaction evidence="3">
        <text>dTTP + H2O = dTMP + diphosphate + H(+)</text>
        <dbReference type="Rhea" id="RHEA:28534"/>
        <dbReference type="ChEBI" id="CHEBI:15377"/>
        <dbReference type="ChEBI" id="CHEBI:15378"/>
        <dbReference type="ChEBI" id="CHEBI:33019"/>
        <dbReference type="ChEBI" id="CHEBI:37568"/>
        <dbReference type="ChEBI" id="CHEBI:63528"/>
        <dbReference type="EC" id="3.6.1.9"/>
    </reaction>
</comment>
<feature type="active site" description="Proton acceptor" evidence="3">
    <location>
        <position position="74"/>
    </location>
</feature>
<feature type="site" description="Important for substrate specificity" evidence="3">
    <location>
        <position position="14"/>
    </location>
</feature>
<dbReference type="EMBL" id="LQYT01000135">
    <property type="protein sequence ID" value="KYD08744.1"/>
    <property type="molecule type" value="Genomic_DNA"/>
</dbReference>
<evidence type="ECO:0000256" key="3">
    <source>
        <dbReference type="HAMAP-Rule" id="MF_00528"/>
    </source>
</evidence>
<dbReference type="EC" id="3.6.1.9" evidence="3"/>
<dbReference type="NCBIfam" id="TIGR00172">
    <property type="entry name" value="maf"/>
    <property type="match status" value="1"/>
</dbReference>
<dbReference type="GO" id="GO:0005737">
    <property type="term" value="C:cytoplasm"/>
    <property type="evidence" value="ECO:0007669"/>
    <property type="project" value="UniProtKB-SubCell"/>
</dbReference>
<dbReference type="RefSeq" id="WP_061570106.1">
    <property type="nucleotide sequence ID" value="NZ_LQYT01000135.1"/>
</dbReference>
<dbReference type="PIRSF" id="PIRSF006305">
    <property type="entry name" value="Maf"/>
    <property type="match status" value="1"/>
</dbReference>
<feature type="site" description="Important for substrate specificity" evidence="3">
    <location>
        <position position="159"/>
    </location>
</feature>
<proteinExistence type="inferred from homology"/>
<evidence type="ECO:0000313" key="5">
    <source>
        <dbReference type="Proteomes" id="UP000075683"/>
    </source>
</evidence>
<dbReference type="PATRIC" id="fig|301148.3.peg.2069"/>
<dbReference type="GO" id="GO:0036221">
    <property type="term" value="F:UTP diphosphatase activity"/>
    <property type="evidence" value="ECO:0007669"/>
    <property type="project" value="RHEA"/>
</dbReference>
<accession>A0A150L8X2</accession>
<evidence type="ECO:0000313" key="4">
    <source>
        <dbReference type="EMBL" id="KYD08744.1"/>
    </source>
</evidence>
<reference evidence="4 5" key="1">
    <citation type="submission" date="2016-01" db="EMBL/GenBank/DDBJ databases">
        <title>Draft Genome Sequences of Seven Thermophilic Sporeformers Isolated from Foods.</title>
        <authorList>
            <person name="Berendsen E.M."/>
            <person name="Wells-Bennik M.H."/>
            <person name="Krawcyk A.O."/>
            <person name="De Jong A."/>
            <person name="Holsappel S."/>
            <person name="Eijlander R.T."/>
            <person name="Kuipers O.P."/>
        </authorList>
    </citation>
    <scope>NUCLEOTIDE SEQUENCE [LARGE SCALE GENOMIC DNA]</scope>
    <source>
        <strain evidence="4 5">B4135</strain>
    </source>
</reference>
<evidence type="ECO:0000256" key="1">
    <source>
        <dbReference type="ARBA" id="ARBA00001968"/>
    </source>
</evidence>
<comment type="caution">
    <text evidence="3">Lacks conserved residue(s) required for the propagation of feature annotation.</text>
</comment>
<dbReference type="STRING" id="301148.B4135_0426"/>
<dbReference type="PANTHER" id="PTHR43213">
    <property type="entry name" value="BIFUNCTIONAL DTTP/UTP PYROPHOSPHATASE/METHYLTRANSFERASE PROTEIN-RELATED"/>
    <property type="match status" value="1"/>
</dbReference>
<keyword evidence="3" id="KW-0546">Nucleotide metabolism</keyword>